<dbReference type="InterPro" id="IPR050249">
    <property type="entry name" value="Pseudomonas-type_ThrB"/>
</dbReference>
<gene>
    <name evidence="3" type="ORF">Pan216_37440</name>
</gene>
<dbReference type="SUPFAM" id="SSF56112">
    <property type="entry name" value="Protein kinase-like (PK-like)"/>
    <property type="match status" value="1"/>
</dbReference>
<dbReference type="InterPro" id="IPR011009">
    <property type="entry name" value="Kinase-like_dom_sf"/>
</dbReference>
<dbReference type="PANTHER" id="PTHR21064">
    <property type="entry name" value="AMINOGLYCOSIDE PHOSPHOTRANSFERASE DOMAIN-CONTAINING PROTEIN-RELATED"/>
    <property type="match status" value="1"/>
</dbReference>
<dbReference type="GO" id="GO:0004674">
    <property type="term" value="F:protein serine/threonine kinase activity"/>
    <property type="evidence" value="ECO:0007669"/>
    <property type="project" value="UniProtKB-KW"/>
</dbReference>
<dbReference type="KEGG" id="knv:Pan216_37440"/>
<evidence type="ECO:0000256" key="1">
    <source>
        <dbReference type="ARBA" id="ARBA00038240"/>
    </source>
</evidence>
<evidence type="ECO:0000313" key="4">
    <source>
        <dbReference type="Proteomes" id="UP000317093"/>
    </source>
</evidence>
<proteinExistence type="inferred from homology"/>
<keyword evidence="4" id="KW-1185">Reference proteome</keyword>
<dbReference type="AlphaFoldDB" id="A0A518B7D5"/>
<dbReference type="PANTHER" id="PTHR21064:SF6">
    <property type="entry name" value="AMINOGLYCOSIDE PHOSPHOTRANSFERASE DOMAIN-CONTAINING PROTEIN"/>
    <property type="match status" value="1"/>
</dbReference>
<dbReference type="RefSeq" id="WP_419192674.1">
    <property type="nucleotide sequence ID" value="NZ_CP036279.1"/>
</dbReference>
<keyword evidence="3" id="KW-0723">Serine/threonine-protein kinase</keyword>
<comment type="similarity">
    <text evidence="1">Belongs to the pseudomonas-type ThrB family.</text>
</comment>
<dbReference type="GO" id="GO:0004413">
    <property type="term" value="F:homoserine kinase activity"/>
    <property type="evidence" value="ECO:0007669"/>
    <property type="project" value="TreeGrafter"/>
</dbReference>
<keyword evidence="3" id="KW-0418">Kinase</keyword>
<protein>
    <submittedName>
        <fullName evidence="3">Serine/threonine protein kinase</fullName>
    </submittedName>
</protein>
<dbReference type="GO" id="GO:0009088">
    <property type="term" value="P:threonine biosynthetic process"/>
    <property type="evidence" value="ECO:0007669"/>
    <property type="project" value="TreeGrafter"/>
</dbReference>
<dbReference type="EMBL" id="CP036279">
    <property type="protein sequence ID" value="QDU62871.1"/>
    <property type="molecule type" value="Genomic_DNA"/>
</dbReference>
<name>A0A518B7D5_9BACT</name>
<dbReference type="Pfam" id="PF01636">
    <property type="entry name" value="APH"/>
    <property type="match status" value="1"/>
</dbReference>
<dbReference type="Proteomes" id="UP000317093">
    <property type="component" value="Chromosome"/>
</dbReference>
<feature type="domain" description="Aminoglycoside phosphotransferase" evidence="2">
    <location>
        <begin position="59"/>
        <end position="280"/>
    </location>
</feature>
<accession>A0A518B7D5</accession>
<dbReference type="InterPro" id="IPR002575">
    <property type="entry name" value="Aminoglycoside_PTrfase"/>
</dbReference>
<reference evidence="3 4" key="1">
    <citation type="submission" date="2019-02" db="EMBL/GenBank/DDBJ databases">
        <title>Deep-cultivation of Planctomycetes and their phenomic and genomic characterization uncovers novel biology.</title>
        <authorList>
            <person name="Wiegand S."/>
            <person name="Jogler M."/>
            <person name="Boedeker C."/>
            <person name="Pinto D."/>
            <person name="Vollmers J."/>
            <person name="Rivas-Marin E."/>
            <person name="Kohn T."/>
            <person name="Peeters S.H."/>
            <person name="Heuer A."/>
            <person name="Rast P."/>
            <person name="Oberbeckmann S."/>
            <person name="Bunk B."/>
            <person name="Jeske O."/>
            <person name="Meyerdierks A."/>
            <person name="Storesund J.E."/>
            <person name="Kallscheuer N."/>
            <person name="Luecker S."/>
            <person name="Lage O.M."/>
            <person name="Pohl T."/>
            <person name="Merkel B.J."/>
            <person name="Hornburger P."/>
            <person name="Mueller R.-W."/>
            <person name="Bruemmer F."/>
            <person name="Labrenz M."/>
            <person name="Spormann A.M."/>
            <person name="Op den Camp H."/>
            <person name="Overmann J."/>
            <person name="Amann R."/>
            <person name="Jetten M.S.M."/>
            <person name="Mascher T."/>
            <person name="Medema M.H."/>
            <person name="Devos D.P."/>
            <person name="Kaster A.-K."/>
            <person name="Ovreas L."/>
            <person name="Rohde M."/>
            <person name="Galperin M.Y."/>
            <person name="Jogler C."/>
        </authorList>
    </citation>
    <scope>NUCLEOTIDE SEQUENCE [LARGE SCALE GENOMIC DNA]</scope>
    <source>
        <strain evidence="3 4">Pan216</strain>
    </source>
</reference>
<keyword evidence="3" id="KW-0808">Transferase</keyword>
<dbReference type="Gene3D" id="3.90.1200.10">
    <property type="match status" value="1"/>
</dbReference>
<evidence type="ECO:0000259" key="2">
    <source>
        <dbReference type="Pfam" id="PF01636"/>
    </source>
</evidence>
<sequence>MILPTKEFLASEEVFGLPTLSVRRHLNDTHRERSEFENALVDEWGINLDTCELVRPGQNVVFAANDEDGEAVIVRATSNAHRSQEQVRAELEWIRFLDDVGVPVASLIEARSSKPVVSIINNERPFHLACFKRLDGTTLEGSRLERWDEELIRQWGRTIGLVHRWSKRFQSRGPKRYQWHELPELVLRGRRPDLFDEKVVARIDELFARLQTTKVDDSYLLVHGDIWPENFLVSDDEFVLFDFDQSMYCWKLYDLVVAFHAQYVHTLGEEPIIDGSQAGRFWKLLIEGYRDEARLEPEELRLAEPLLRLRLALDYMNSASEPKKWAASLNMPLEDYIPVVDGMGRSLLSDERIAPIDLTDV</sequence>
<organism evidence="3 4">
    <name type="scientific">Kolteria novifilia</name>
    <dbReference type="NCBI Taxonomy" id="2527975"/>
    <lineage>
        <taxon>Bacteria</taxon>
        <taxon>Pseudomonadati</taxon>
        <taxon>Planctomycetota</taxon>
        <taxon>Planctomycetia</taxon>
        <taxon>Kolteriales</taxon>
        <taxon>Kolteriaceae</taxon>
        <taxon>Kolteria</taxon>
    </lineage>
</organism>
<evidence type="ECO:0000313" key="3">
    <source>
        <dbReference type="EMBL" id="QDU62871.1"/>
    </source>
</evidence>